<sequence length="304" mass="31565">MSPLLLLPDFLLIALGCALCRGTALNRPVWEGVERLVYFVLFPALLFRASATAQISASDALHLGGAGLGLSTLGVLAAYSLKRWPGVDATLHASGAQCAFRFNSYVALALADRISGTDGVAWTALLLALCVPFCNIAAVWPLARHSGQNFARELLRNPLIIGTLSGLLVNVLGWPLPGLADITLQRLGQAAVPLGLMAVGAGLRFGALREGWPLAAAFMGIRHLLLPLAAIAWGLIAGLPPGQQAMLVCFAALPTASSAFVLATRMGGNGPFVAGLITLSTLLALPGVPLALWALSHVSRLMGA</sequence>
<evidence type="ECO:0000313" key="2">
    <source>
        <dbReference type="Proteomes" id="UP001364695"/>
    </source>
</evidence>
<protein>
    <submittedName>
        <fullName evidence="1">AEC family transporter</fullName>
    </submittedName>
</protein>
<gene>
    <name evidence="1" type="ORF">RV045_00070</name>
</gene>
<name>A0ACC6NXV1_9BURK</name>
<dbReference type="Proteomes" id="UP001364695">
    <property type="component" value="Unassembled WGS sequence"/>
</dbReference>
<proteinExistence type="predicted"/>
<evidence type="ECO:0000313" key="1">
    <source>
        <dbReference type="EMBL" id="MEJ7136824.1"/>
    </source>
</evidence>
<accession>A0ACC6NXV1</accession>
<reference evidence="1" key="1">
    <citation type="submission" date="2023-10" db="EMBL/GenBank/DDBJ databases">
        <title>Amphibacter perezi, gen. nov., sp. nov. a novel taxa of the family Comamonadaceae, class Betaproteobacteria isolated from the skin microbiota of Pelophylax perezi from different populations.</title>
        <authorList>
            <person name="Costa S."/>
            <person name="Proenca D.N."/>
            <person name="Lopes I."/>
            <person name="Morais P.V."/>
        </authorList>
    </citation>
    <scope>NUCLEOTIDE SEQUENCE</scope>
    <source>
        <strain evidence="1">SL12-8</strain>
    </source>
</reference>
<keyword evidence="2" id="KW-1185">Reference proteome</keyword>
<dbReference type="EMBL" id="JAWDIE010000001">
    <property type="protein sequence ID" value="MEJ7136824.1"/>
    <property type="molecule type" value="Genomic_DNA"/>
</dbReference>
<organism evidence="1 2">
    <name type="scientific">Amphibiibacter pelophylacis</name>
    <dbReference type="NCBI Taxonomy" id="1799477"/>
    <lineage>
        <taxon>Bacteria</taxon>
        <taxon>Pseudomonadati</taxon>
        <taxon>Pseudomonadota</taxon>
        <taxon>Betaproteobacteria</taxon>
        <taxon>Burkholderiales</taxon>
        <taxon>Sphaerotilaceae</taxon>
        <taxon>Amphibiibacter</taxon>
    </lineage>
</organism>
<comment type="caution">
    <text evidence="1">The sequence shown here is derived from an EMBL/GenBank/DDBJ whole genome shotgun (WGS) entry which is preliminary data.</text>
</comment>